<organism evidence="7 8">
    <name type="scientific">Rasamsonia emersonii (strain ATCC 16479 / CBS 393.64 / IMI 116815)</name>
    <dbReference type="NCBI Taxonomy" id="1408163"/>
    <lineage>
        <taxon>Eukaryota</taxon>
        <taxon>Fungi</taxon>
        <taxon>Dikarya</taxon>
        <taxon>Ascomycota</taxon>
        <taxon>Pezizomycotina</taxon>
        <taxon>Eurotiomycetes</taxon>
        <taxon>Eurotiomycetidae</taxon>
        <taxon>Eurotiales</taxon>
        <taxon>Trichocomaceae</taxon>
        <taxon>Rasamsonia</taxon>
    </lineage>
</organism>
<feature type="region of interest" description="Disordered" evidence="5">
    <location>
        <begin position="392"/>
        <end position="448"/>
    </location>
</feature>
<dbReference type="RefSeq" id="XP_013329170.1">
    <property type="nucleotide sequence ID" value="XM_013473716.1"/>
</dbReference>
<name>A0A0F4YY41_RASE3</name>
<feature type="region of interest" description="Disordered" evidence="5">
    <location>
        <begin position="29"/>
        <end position="52"/>
    </location>
</feature>
<evidence type="ECO:0000256" key="6">
    <source>
        <dbReference type="SAM" id="Phobius"/>
    </source>
</evidence>
<dbReference type="PANTHER" id="PTHR12883:SF0">
    <property type="entry name" value="PAT COMPLEX SUBUNIT CCDC47"/>
    <property type="match status" value="1"/>
</dbReference>
<evidence type="ECO:0000256" key="2">
    <source>
        <dbReference type="ARBA" id="ARBA00022692"/>
    </source>
</evidence>
<dbReference type="GO" id="GO:0005509">
    <property type="term" value="F:calcium ion binding"/>
    <property type="evidence" value="ECO:0007669"/>
    <property type="project" value="InterPro"/>
</dbReference>
<dbReference type="OrthoDB" id="10039147at2759"/>
<dbReference type="GO" id="GO:0005783">
    <property type="term" value="C:endoplasmic reticulum"/>
    <property type="evidence" value="ECO:0007669"/>
    <property type="project" value="InterPro"/>
</dbReference>
<evidence type="ECO:0000256" key="5">
    <source>
        <dbReference type="SAM" id="MobiDB-lite"/>
    </source>
</evidence>
<evidence type="ECO:0000256" key="3">
    <source>
        <dbReference type="ARBA" id="ARBA00022989"/>
    </source>
</evidence>
<evidence type="ECO:0008006" key="9">
    <source>
        <dbReference type="Google" id="ProtNLM"/>
    </source>
</evidence>
<reference evidence="7 8" key="1">
    <citation type="submission" date="2015-04" db="EMBL/GenBank/DDBJ databases">
        <authorList>
            <person name="Heijne W.H."/>
            <person name="Fedorova N.D."/>
            <person name="Nierman W.C."/>
            <person name="Vollebregt A.W."/>
            <person name="Zhao Z."/>
            <person name="Wu L."/>
            <person name="Kumar M."/>
            <person name="Stam H."/>
            <person name="van den Berg M.A."/>
            <person name="Pel H.J."/>
        </authorList>
    </citation>
    <scope>NUCLEOTIDE SEQUENCE [LARGE SCALE GENOMIC DNA]</scope>
    <source>
        <strain evidence="7 8">CBS 393.64</strain>
    </source>
</reference>
<dbReference type="InterPro" id="IPR012879">
    <property type="entry name" value="CCDC47"/>
</dbReference>
<keyword evidence="2 6" id="KW-0812">Transmembrane</keyword>
<keyword evidence="3 6" id="KW-1133">Transmembrane helix</keyword>
<protein>
    <recommendedName>
        <fullName evidence="9">DUF1682 domain protein</fullName>
    </recommendedName>
</protein>
<feature type="transmembrane region" description="Helical" evidence="6">
    <location>
        <begin position="73"/>
        <end position="92"/>
    </location>
</feature>
<accession>A0A0F4YY41</accession>
<proteinExistence type="predicted"/>
<evidence type="ECO:0000313" key="7">
    <source>
        <dbReference type="EMBL" id="KKA22558.1"/>
    </source>
</evidence>
<dbReference type="GeneID" id="25315755"/>
<dbReference type="STRING" id="1408163.A0A0F4YY41"/>
<gene>
    <name evidence="7" type="ORF">T310_3405</name>
</gene>
<dbReference type="EMBL" id="LASV01000136">
    <property type="protein sequence ID" value="KKA22558.1"/>
    <property type="molecule type" value="Genomic_DNA"/>
</dbReference>
<evidence type="ECO:0000256" key="1">
    <source>
        <dbReference type="ARBA" id="ARBA00004167"/>
    </source>
</evidence>
<comment type="subcellular location">
    <subcellularLocation>
        <location evidence="1">Membrane</location>
        <topology evidence="1">Single-pass membrane protein</topology>
    </subcellularLocation>
</comment>
<sequence length="448" mass="50937">MAGVFKNVFGGASPSLAPAKPDDDFADFAGAPDPSPLSVASSAPSPAVSTPGVPSVPYTKWYRVWERTTPRDFLQEAFVLPFVILIFAFHFWGTRKNRSKARAWAQVHAPVLQNEFAVVGFSGIRKPITAEAVESEGLAQASVKSELIEPETLLKEKTAQDFQSYATGRQNVAFLDVSIKLLKRYNPIIFVMDHILSVIFDSWPQPVERFEATAYAFDGREKDLVPVPAGDTSSIKVPNSTYDGFIWAVVHKNHMRKFRQERYDASLTFTKDNSKLPSWVTVMSESAEITDHLLTPELSKAIEQAADAFEYLIITDQPVDKPTKIEETTPRKRVQISLRVPSSPSGYSATMPLFNLFLRLPDVLVSTAHFRPEVVRKLRNTREEEIRRIRKAEEEEKAEERKLAAEKLKKEERERALRNMSAEEQRKFLEREKEKEQRRLLKKNTRRA</sequence>
<keyword evidence="4 6" id="KW-0472">Membrane</keyword>
<comment type="caution">
    <text evidence="7">The sequence shown here is derived from an EMBL/GenBank/DDBJ whole genome shotgun (WGS) entry which is preliminary data.</text>
</comment>
<evidence type="ECO:0000256" key="4">
    <source>
        <dbReference type="ARBA" id="ARBA00023136"/>
    </source>
</evidence>
<dbReference type="PANTHER" id="PTHR12883">
    <property type="entry name" value="ADIPOCYTE-SPECIFIC PROTEIN 4-RELATED"/>
    <property type="match status" value="1"/>
</dbReference>
<dbReference type="Proteomes" id="UP000053958">
    <property type="component" value="Unassembled WGS sequence"/>
</dbReference>
<feature type="compositionally biased region" description="Basic and acidic residues" evidence="5">
    <location>
        <begin position="392"/>
        <end position="439"/>
    </location>
</feature>
<dbReference type="GO" id="GO:0032469">
    <property type="term" value="P:endoplasmic reticulum calcium ion homeostasis"/>
    <property type="evidence" value="ECO:0007669"/>
    <property type="project" value="InterPro"/>
</dbReference>
<evidence type="ECO:0000313" key="8">
    <source>
        <dbReference type="Proteomes" id="UP000053958"/>
    </source>
</evidence>
<dbReference type="Pfam" id="PF07946">
    <property type="entry name" value="CCDC47"/>
    <property type="match status" value="1"/>
</dbReference>
<dbReference type="GO" id="GO:0016020">
    <property type="term" value="C:membrane"/>
    <property type="evidence" value="ECO:0007669"/>
    <property type="project" value="UniProtKB-SubCell"/>
</dbReference>
<keyword evidence="8" id="KW-1185">Reference proteome</keyword>
<dbReference type="AlphaFoldDB" id="A0A0F4YY41"/>